<dbReference type="Proteomes" id="UP000321769">
    <property type="component" value="Unassembled WGS sequence"/>
</dbReference>
<keyword evidence="3" id="KW-0813">Transport</keyword>
<reference evidence="11 12" key="1">
    <citation type="submission" date="2019-07" db="EMBL/GenBank/DDBJ databases">
        <title>Whole genome shotgun sequence of Aeromicrobium flavum NBRC 107625.</title>
        <authorList>
            <person name="Hosoyama A."/>
            <person name="Uohara A."/>
            <person name="Ohji S."/>
            <person name="Ichikawa N."/>
        </authorList>
    </citation>
    <scope>NUCLEOTIDE SEQUENCE [LARGE SCALE GENOMIC DNA]</scope>
    <source>
        <strain evidence="11 12">NBRC 107625</strain>
    </source>
</reference>
<feature type="transmembrane region" description="Helical" evidence="9">
    <location>
        <begin position="292"/>
        <end position="311"/>
    </location>
</feature>
<keyword evidence="5 9" id="KW-0812">Transmembrane</keyword>
<gene>
    <name evidence="11" type="ORF">AFL01nite_16720</name>
</gene>
<keyword evidence="8 9" id="KW-0472">Membrane</keyword>
<evidence type="ECO:0000256" key="5">
    <source>
        <dbReference type="ARBA" id="ARBA00022692"/>
    </source>
</evidence>
<dbReference type="Pfam" id="PF00999">
    <property type="entry name" value="Na_H_Exchanger"/>
    <property type="match status" value="1"/>
</dbReference>
<dbReference type="InterPro" id="IPR038770">
    <property type="entry name" value="Na+/solute_symporter_sf"/>
</dbReference>
<feature type="transmembrane region" description="Helical" evidence="9">
    <location>
        <begin position="213"/>
        <end position="232"/>
    </location>
</feature>
<dbReference type="PANTHER" id="PTHR43562:SF1">
    <property type="entry name" value="NA(+)_H(+) ANTIPORTER YJBQ-RELATED"/>
    <property type="match status" value="1"/>
</dbReference>
<dbReference type="InterPro" id="IPR006153">
    <property type="entry name" value="Cation/H_exchanger_TM"/>
</dbReference>
<dbReference type="PANTHER" id="PTHR43562">
    <property type="entry name" value="NAPA-TYPE SODIUM/HYDROGEN ANTIPORTER"/>
    <property type="match status" value="1"/>
</dbReference>
<feature type="transmembrane region" description="Helical" evidence="9">
    <location>
        <begin position="318"/>
        <end position="338"/>
    </location>
</feature>
<dbReference type="OrthoDB" id="4413712at2"/>
<keyword evidence="7" id="KW-0406">Ion transport</keyword>
<evidence type="ECO:0000313" key="12">
    <source>
        <dbReference type="Proteomes" id="UP000321769"/>
    </source>
</evidence>
<evidence type="ECO:0000256" key="1">
    <source>
        <dbReference type="ARBA" id="ARBA00004141"/>
    </source>
</evidence>
<name>A0A512HV85_9ACTN</name>
<evidence type="ECO:0000256" key="3">
    <source>
        <dbReference type="ARBA" id="ARBA00022448"/>
    </source>
</evidence>
<dbReference type="GO" id="GO:0015297">
    <property type="term" value="F:antiporter activity"/>
    <property type="evidence" value="ECO:0007669"/>
    <property type="project" value="UniProtKB-KW"/>
</dbReference>
<evidence type="ECO:0000256" key="7">
    <source>
        <dbReference type="ARBA" id="ARBA00023065"/>
    </source>
</evidence>
<dbReference type="RefSeq" id="WP_146827217.1">
    <property type="nucleotide sequence ID" value="NZ_BAAAYQ010000005.1"/>
</dbReference>
<evidence type="ECO:0000256" key="8">
    <source>
        <dbReference type="ARBA" id="ARBA00023136"/>
    </source>
</evidence>
<dbReference type="EMBL" id="BJZQ01000006">
    <property type="protein sequence ID" value="GEO89345.1"/>
    <property type="molecule type" value="Genomic_DNA"/>
</dbReference>
<feature type="transmembrane region" description="Helical" evidence="9">
    <location>
        <begin position="116"/>
        <end position="135"/>
    </location>
</feature>
<evidence type="ECO:0000313" key="11">
    <source>
        <dbReference type="EMBL" id="GEO89345.1"/>
    </source>
</evidence>
<keyword evidence="4" id="KW-0050">Antiport</keyword>
<evidence type="ECO:0000256" key="4">
    <source>
        <dbReference type="ARBA" id="ARBA00022449"/>
    </source>
</evidence>
<accession>A0A512HV85</accession>
<feature type="transmembrane region" description="Helical" evidence="9">
    <location>
        <begin position="57"/>
        <end position="76"/>
    </location>
</feature>
<dbReference type="GO" id="GO:0016020">
    <property type="term" value="C:membrane"/>
    <property type="evidence" value="ECO:0007669"/>
    <property type="project" value="UniProtKB-SubCell"/>
</dbReference>
<feature type="transmembrane region" description="Helical" evidence="9">
    <location>
        <begin position="88"/>
        <end position="110"/>
    </location>
</feature>
<evidence type="ECO:0000256" key="2">
    <source>
        <dbReference type="ARBA" id="ARBA00005551"/>
    </source>
</evidence>
<comment type="caution">
    <text evidence="11">The sequence shown here is derived from an EMBL/GenBank/DDBJ whole genome shotgun (WGS) entry which is preliminary data.</text>
</comment>
<evidence type="ECO:0000259" key="10">
    <source>
        <dbReference type="Pfam" id="PF00999"/>
    </source>
</evidence>
<feature type="transmembrane region" description="Helical" evidence="9">
    <location>
        <begin position="174"/>
        <end position="192"/>
    </location>
</feature>
<feature type="transmembrane region" description="Helical" evidence="9">
    <location>
        <begin position="262"/>
        <end position="280"/>
    </location>
</feature>
<comment type="subcellular location">
    <subcellularLocation>
        <location evidence="1">Membrane</location>
        <topology evidence="1">Multi-pass membrane protein</topology>
    </subcellularLocation>
</comment>
<protein>
    <recommendedName>
        <fullName evidence="10">Cation/H+ exchanger transmembrane domain-containing protein</fullName>
    </recommendedName>
</protein>
<dbReference type="GO" id="GO:1902600">
    <property type="term" value="P:proton transmembrane transport"/>
    <property type="evidence" value="ECO:0007669"/>
    <property type="project" value="InterPro"/>
</dbReference>
<feature type="domain" description="Cation/H+ exchanger transmembrane" evidence="10">
    <location>
        <begin position="14"/>
        <end position="365"/>
    </location>
</feature>
<evidence type="ECO:0000256" key="6">
    <source>
        <dbReference type="ARBA" id="ARBA00022989"/>
    </source>
</evidence>
<feature type="transmembrane region" description="Helical" evidence="9">
    <location>
        <begin position="238"/>
        <end position="255"/>
    </location>
</feature>
<sequence length="378" mass="38251">MTFETLALVCLIGLIGPLLAVPARWRVPVVVGELLGGLGVGASGAGWLDADDETFRFLAELGFALTMFVVGTRVPIPERGLKSALAAGLGRAVLVGVTAACLGAALAWAFDSPHAALFGLLMASSSASLAMPVVEEQGLEGAPLARLLAQIAVADVACIVALPLVVAPARAGEAALGTLAVTAAGVTLFFVLRALEARGIWEAVHEESRERRFALELRISLIVLTVVAALAVATHVTVMLAGFVCGLAIAAVGPPRRLARQLFALADGFLGPVFFVWLGASLDVAAVADEPRLILLGACLGAGAIVAHLAARLTGVPVPVAILTAGQVGVPVAAATIGTQTGELDGGLPAALILGALVTVAGVSIAARFLPEHAPDRE</sequence>
<feature type="transmembrane region" description="Helical" evidence="9">
    <location>
        <begin position="350"/>
        <end position="370"/>
    </location>
</feature>
<dbReference type="AlphaFoldDB" id="A0A512HV85"/>
<dbReference type="Gene3D" id="1.20.1530.20">
    <property type="match status" value="1"/>
</dbReference>
<keyword evidence="6 9" id="KW-1133">Transmembrane helix</keyword>
<comment type="similarity">
    <text evidence="2">Belongs to the monovalent cation:proton antiporter 2 (CPA2) transporter (TC 2.A.37) family.</text>
</comment>
<evidence type="ECO:0000256" key="9">
    <source>
        <dbReference type="SAM" id="Phobius"/>
    </source>
</evidence>
<proteinExistence type="inferred from homology"/>
<feature type="transmembrane region" description="Helical" evidence="9">
    <location>
        <begin position="147"/>
        <end position="168"/>
    </location>
</feature>
<keyword evidence="12" id="KW-1185">Reference proteome</keyword>
<organism evidence="11 12">
    <name type="scientific">Aeromicrobium flavum</name>
    <dbReference type="NCBI Taxonomy" id="416568"/>
    <lineage>
        <taxon>Bacteria</taxon>
        <taxon>Bacillati</taxon>
        <taxon>Actinomycetota</taxon>
        <taxon>Actinomycetes</taxon>
        <taxon>Propionibacteriales</taxon>
        <taxon>Nocardioidaceae</taxon>
        <taxon>Aeromicrobium</taxon>
    </lineage>
</organism>